<sequence length="76" mass="7885">MNSLAWIGIILWGVVVTGFGLLSTAAMPHAESGSMAAQDVVLLIGGGILTCLIGLTGLMGYMGWIPGLRKEQKNIA</sequence>
<feature type="transmembrane region" description="Helical" evidence="1">
    <location>
        <begin position="6"/>
        <end position="28"/>
    </location>
</feature>
<evidence type="ECO:0000313" key="2">
    <source>
        <dbReference type="EMBL" id="QJE03011.1"/>
    </source>
</evidence>
<keyword evidence="1" id="KW-0812">Transmembrane</keyword>
<gene>
    <name evidence="2" type="ORF">HH212_25990</name>
</gene>
<name>A0A7Z2ZUT6_9BURK</name>
<keyword evidence="1" id="KW-1133">Transmembrane helix</keyword>
<keyword evidence="3" id="KW-1185">Reference proteome</keyword>
<accession>A0A7Z2ZUT6</accession>
<dbReference type="KEGG" id="mfy:HH212_25990"/>
<evidence type="ECO:0000313" key="3">
    <source>
        <dbReference type="Proteomes" id="UP000502415"/>
    </source>
</evidence>
<protein>
    <submittedName>
        <fullName evidence="2">Uncharacterized protein</fullName>
    </submittedName>
</protein>
<proteinExistence type="predicted"/>
<organism evidence="2 3">
    <name type="scientific">Massilia forsythiae</name>
    <dbReference type="NCBI Taxonomy" id="2728020"/>
    <lineage>
        <taxon>Bacteria</taxon>
        <taxon>Pseudomonadati</taxon>
        <taxon>Pseudomonadota</taxon>
        <taxon>Betaproteobacteria</taxon>
        <taxon>Burkholderiales</taxon>
        <taxon>Oxalobacteraceae</taxon>
        <taxon>Telluria group</taxon>
        <taxon>Massilia</taxon>
    </lineage>
</organism>
<dbReference type="Proteomes" id="UP000502415">
    <property type="component" value="Chromosome"/>
</dbReference>
<dbReference type="EMBL" id="CP051685">
    <property type="protein sequence ID" value="QJE03011.1"/>
    <property type="molecule type" value="Genomic_DNA"/>
</dbReference>
<dbReference type="RefSeq" id="WP_170205092.1">
    <property type="nucleotide sequence ID" value="NZ_CP051685.1"/>
</dbReference>
<keyword evidence="1" id="KW-0472">Membrane</keyword>
<feature type="transmembrane region" description="Helical" evidence="1">
    <location>
        <begin position="40"/>
        <end position="64"/>
    </location>
</feature>
<dbReference type="AlphaFoldDB" id="A0A7Z2ZUT6"/>
<evidence type="ECO:0000256" key="1">
    <source>
        <dbReference type="SAM" id="Phobius"/>
    </source>
</evidence>
<reference evidence="2 3" key="1">
    <citation type="submission" date="2020-04" db="EMBL/GenBank/DDBJ databases">
        <title>Genome sequencing of novel species.</title>
        <authorList>
            <person name="Heo J."/>
            <person name="Kim S.-J."/>
            <person name="Kim J.-S."/>
            <person name="Hong S.-B."/>
            <person name="Kwon S.-W."/>
        </authorList>
    </citation>
    <scope>NUCLEOTIDE SEQUENCE [LARGE SCALE GENOMIC DNA]</scope>
    <source>
        <strain evidence="2 3">GN2-R2</strain>
    </source>
</reference>